<evidence type="ECO:0000256" key="8">
    <source>
        <dbReference type="ARBA" id="ARBA00022781"/>
    </source>
</evidence>
<evidence type="ECO:0000256" key="7">
    <source>
        <dbReference type="ARBA" id="ARBA00022741"/>
    </source>
</evidence>
<dbReference type="Proteomes" id="UP001500604">
    <property type="component" value="Unassembled WGS sequence"/>
</dbReference>
<dbReference type="Gene3D" id="3.40.50.12240">
    <property type="match status" value="1"/>
</dbReference>
<dbReference type="InterPro" id="IPR003593">
    <property type="entry name" value="AAA+_ATPase"/>
</dbReference>
<dbReference type="EC" id="7.1.2.2" evidence="3"/>
<dbReference type="CDD" id="cd01136">
    <property type="entry name" value="ATPase_flagellum-secretory_path_III"/>
    <property type="match status" value="1"/>
</dbReference>
<dbReference type="InterPro" id="IPR020005">
    <property type="entry name" value="FliI_clade1"/>
</dbReference>
<keyword evidence="13" id="KW-0406">Ion transport</keyword>
<keyword evidence="18" id="KW-1185">Reference proteome</keyword>
<protein>
    <recommendedName>
        <fullName evidence="4">Flagellum-specific ATP synthase</fullName>
        <ecNumber evidence="3">7.1.2.2</ecNumber>
    </recommendedName>
</protein>
<evidence type="ECO:0000256" key="4">
    <source>
        <dbReference type="ARBA" id="ARBA00020580"/>
    </source>
</evidence>
<comment type="caution">
    <text evidence="17">The sequence shown here is derived from an EMBL/GenBank/DDBJ whole genome shotgun (WGS) entry which is preliminary data.</text>
</comment>
<keyword evidence="7" id="KW-0547">Nucleotide-binding</keyword>
<dbReference type="SUPFAM" id="SSF52540">
    <property type="entry name" value="P-loop containing nucleoside triphosphate hydrolases"/>
    <property type="match status" value="1"/>
</dbReference>
<gene>
    <name evidence="17" type="primary">fliI_1</name>
    <name evidence="17" type="ORF">GCM10023116_18150</name>
</gene>
<keyword evidence="17" id="KW-0969">Cilium</keyword>
<dbReference type="CDD" id="cd18117">
    <property type="entry name" value="ATP-synt_flagellum-secretory_path_III_N"/>
    <property type="match status" value="1"/>
</dbReference>
<evidence type="ECO:0000313" key="17">
    <source>
        <dbReference type="EMBL" id="GAA4649541.1"/>
    </source>
</evidence>
<evidence type="ECO:0000256" key="10">
    <source>
        <dbReference type="ARBA" id="ARBA00022840"/>
    </source>
</evidence>
<keyword evidence="5" id="KW-0813">Transport</keyword>
<dbReference type="InterPro" id="IPR040627">
    <property type="entry name" value="T3SS_ATPase_C"/>
</dbReference>
<dbReference type="InterPro" id="IPR000194">
    <property type="entry name" value="ATPase_F1/V1/A1_a/bsu_nucl-bd"/>
</dbReference>
<evidence type="ECO:0000256" key="3">
    <source>
        <dbReference type="ARBA" id="ARBA00012473"/>
    </source>
</evidence>
<accession>A0ABP8V0V5</accession>
<dbReference type="Pfam" id="PF00006">
    <property type="entry name" value="ATP-synt_ab"/>
    <property type="match status" value="1"/>
</dbReference>
<reference evidence="18" key="1">
    <citation type="journal article" date="2019" name="Int. J. Syst. Evol. Microbiol.">
        <title>The Global Catalogue of Microorganisms (GCM) 10K type strain sequencing project: providing services to taxonomists for standard genome sequencing and annotation.</title>
        <authorList>
            <consortium name="The Broad Institute Genomics Platform"/>
            <consortium name="The Broad Institute Genome Sequencing Center for Infectious Disease"/>
            <person name="Wu L."/>
            <person name="Ma J."/>
        </authorList>
    </citation>
    <scope>NUCLEOTIDE SEQUENCE [LARGE SCALE GENOMIC DNA]</scope>
    <source>
        <strain evidence="18">JCM 17805</strain>
    </source>
</reference>
<evidence type="ECO:0000256" key="15">
    <source>
        <dbReference type="ARBA" id="ARBA00023310"/>
    </source>
</evidence>
<dbReference type="NCBIfam" id="TIGR01026">
    <property type="entry name" value="fliI_yscN"/>
    <property type="match status" value="1"/>
</dbReference>
<dbReference type="PANTHER" id="PTHR15184:SF81">
    <property type="entry name" value="FLAGELLUM-SPECIFIC ATP SYNTHASE"/>
    <property type="match status" value="1"/>
</dbReference>
<dbReference type="EMBL" id="BAABFL010000135">
    <property type="protein sequence ID" value="GAA4649541.1"/>
    <property type="molecule type" value="Genomic_DNA"/>
</dbReference>
<comment type="subcellular location">
    <subcellularLocation>
        <location evidence="1">Cytoplasm</location>
    </subcellularLocation>
</comment>
<evidence type="ECO:0000256" key="11">
    <source>
        <dbReference type="ARBA" id="ARBA00022927"/>
    </source>
</evidence>
<proteinExistence type="inferred from homology"/>
<comment type="similarity">
    <text evidence="2">Belongs to the ATPase alpha/beta chains family.</text>
</comment>
<dbReference type="NCBIfam" id="TIGR03496">
    <property type="entry name" value="FliI_clade1"/>
    <property type="match status" value="1"/>
</dbReference>
<dbReference type="InterPro" id="IPR027417">
    <property type="entry name" value="P-loop_NTPase"/>
</dbReference>
<keyword evidence="6" id="KW-0963">Cytoplasm</keyword>
<dbReference type="PANTHER" id="PTHR15184">
    <property type="entry name" value="ATP SYNTHASE"/>
    <property type="match status" value="1"/>
</dbReference>
<evidence type="ECO:0000259" key="16">
    <source>
        <dbReference type="SMART" id="SM00382"/>
    </source>
</evidence>
<keyword evidence="9" id="KW-1005">Bacterial flagellum biogenesis</keyword>
<evidence type="ECO:0000256" key="13">
    <source>
        <dbReference type="ARBA" id="ARBA00023065"/>
    </source>
</evidence>
<evidence type="ECO:0000256" key="12">
    <source>
        <dbReference type="ARBA" id="ARBA00022967"/>
    </source>
</evidence>
<keyword evidence="10" id="KW-0067">ATP-binding</keyword>
<keyword evidence="8" id="KW-0375">Hydrogen ion transport</keyword>
<dbReference type="InterPro" id="IPR005714">
    <property type="entry name" value="ATPase_T3SS_FliI/YscN"/>
</dbReference>
<keyword evidence="17" id="KW-0282">Flagellum</keyword>
<evidence type="ECO:0000256" key="9">
    <source>
        <dbReference type="ARBA" id="ARBA00022795"/>
    </source>
</evidence>
<dbReference type="InterPro" id="IPR050053">
    <property type="entry name" value="ATPase_alpha/beta_chains"/>
</dbReference>
<organism evidence="17 18">
    <name type="scientific">Kistimonas scapharcae</name>
    <dbReference type="NCBI Taxonomy" id="1036133"/>
    <lineage>
        <taxon>Bacteria</taxon>
        <taxon>Pseudomonadati</taxon>
        <taxon>Pseudomonadota</taxon>
        <taxon>Gammaproteobacteria</taxon>
        <taxon>Oceanospirillales</taxon>
        <taxon>Endozoicomonadaceae</taxon>
        <taxon>Kistimonas</taxon>
    </lineage>
</organism>
<keyword evidence="17" id="KW-0966">Cell projection</keyword>
<dbReference type="Pfam" id="PF18269">
    <property type="entry name" value="T3SS_ATPase_C"/>
    <property type="match status" value="1"/>
</dbReference>
<name>A0ABP8V0V5_9GAMM</name>
<dbReference type="RefSeq" id="WP_345195420.1">
    <property type="nucleotide sequence ID" value="NZ_BAABFL010000135.1"/>
</dbReference>
<evidence type="ECO:0000256" key="2">
    <source>
        <dbReference type="ARBA" id="ARBA00008936"/>
    </source>
</evidence>
<evidence type="ECO:0000256" key="5">
    <source>
        <dbReference type="ARBA" id="ARBA00022448"/>
    </source>
</evidence>
<feature type="domain" description="AAA+ ATPase" evidence="16">
    <location>
        <begin position="163"/>
        <end position="346"/>
    </location>
</feature>
<keyword evidence="14" id="KW-1006">Bacterial flagellum protein export</keyword>
<evidence type="ECO:0000256" key="6">
    <source>
        <dbReference type="ARBA" id="ARBA00022490"/>
    </source>
</evidence>
<keyword evidence="11" id="KW-0653">Protein transport</keyword>
<keyword evidence="15" id="KW-0066">ATP synthesis</keyword>
<keyword evidence="12" id="KW-1278">Translocase</keyword>
<sequence length="459" mass="49872">MTPSGDEGHGLTLADRIQSLPVARIYGRLTKMTGLVLEASGCQLAVGDRCRIESRREKRCLEAEVVGFNDSVHFLMSLGNASGLQPGDRVLPLGHDMAIPVGNRFLGRVINGLAEPLDSQGSIRPDDTIPLSSPPINPLHRKPITDPLDVGVRAINGLLCVGKGQRLGLMAGSGVGKSVLLSMMTRNTTADITVVGMIGERGREVKEFIEHTLGPEGLARTVVIAAPADESPVMRLRAALLCHRMAEYYRDQGQDVLLLMDSLTRYAQAQREIALSVGEPPATRGYTPSVFSQIPKLVERAGNGIEGSGSITAFYTVLSEGDDLQDPVADAARSILDGHIVLSRELADSGHYPAIDIESSISRAMPQIADETQQKAAQVFRHYYSRYHQFRDMMAIGAYQRGADPELDRAIQLYPLMQGYLRQGMYERIDHASCIQQLYSLWQGGTTPAPTPGNDTEVA</sequence>
<evidence type="ECO:0000256" key="14">
    <source>
        <dbReference type="ARBA" id="ARBA00023225"/>
    </source>
</evidence>
<dbReference type="SMART" id="SM00382">
    <property type="entry name" value="AAA"/>
    <property type="match status" value="1"/>
</dbReference>
<evidence type="ECO:0000256" key="1">
    <source>
        <dbReference type="ARBA" id="ARBA00004496"/>
    </source>
</evidence>
<evidence type="ECO:0000313" key="18">
    <source>
        <dbReference type="Proteomes" id="UP001500604"/>
    </source>
</evidence>